<evidence type="ECO:0000313" key="1">
    <source>
        <dbReference type="EMBL" id="MXU96152.1"/>
    </source>
</evidence>
<proteinExistence type="predicted"/>
<dbReference type="EMBL" id="GIFC01014069">
    <property type="protein sequence ID" value="MXU96152.1"/>
    <property type="molecule type" value="Transcribed_RNA"/>
</dbReference>
<name>A0A6B0V2M5_IXORI</name>
<accession>A0A6B0V2M5</accession>
<dbReference type="AlphaFoldDB" id="A0A6B0V2M5"/>
<sequence length="207" mass="23440">MHIFVFVVSAKKKVFRLYFFLHLFCERVSSISDTTKNGITLNKSTLRHHIRKKVEEVRARGHVGASSSDWTDWWVGAGAGCLCLNHTSWSHLNVRTRSNAERRRPALDREEQKTLLLALIGRWVEQTGAAGPCVCPLVLPVGARCSGVPSRSYFLLSLSFLPYKSTVRPSLNNLCAVQVFPKKEKCCVLAVLFLAYRCLRLCERMTE</sequence>
<reference evidence="1" key="1">
    <citation type="submission" date="2019-12" db="EMBL/GenBank/DDBJ databases">
        <title>An insight into the sialome of adult female Ixodes ricinus ticks feeding for 6 days.</title>
        <authorList>
            <person name="Perner J."/>
            <person name="Ribeiro J.M.C."/>
        </authorList>
    </citation>
    <scope>NUCLEOTIDE SEQUENCE</scope>
    <source>
        <strain evidence="1">Semi-engorged</strain>
        <tissue evidence="1">Salivary glands</tissue>
    </source>
</reference>
<organism evidence="1">
    <name type="scientific">Ixodes ricinus</name>
    <name type="common">Common tick</name>
    <name type="synonym">Acarus ricinus</name>
    <dbReference type="NCBI Taxonomy" id="34613"/>
    <lineage>
        <taxon>Eukaryota</taxon>
        <taxon>Metazoa</taxon>
        <taxon>Ecdysozoa</taxon>
        <taxon>Arthropoda</taxon>
        <taxon>Chelicerata</taxon>
        <taxon>Arachnida</taxon>
        <taxon>Acari</taxon>
        <taxon>Parasitiformes</taxon>
        <taxon>Ixodida</taxon>
        <taxon>Ixodoidea</taxon>
        <taxon>Ixodidae</taxon>
        <taxon>Ixodinae</taxon>
        <taxon>Ixodes</taxon>
    </lineage>
</organism>
<protein>
    <submittedName>
        <fullName evidence="1">Putative secreted protein</fullName>
    </submittedName>
</protein>